<dbReference type="InParanoid" id="A0A167P5J1"/>
<dbReference type="VEuPathDB" id="FungiDB:PHYBLDRAFT_141172"/>
<dbReference type="GO" id="GO:0005634">
    <property type="term" value="C:nucleus"/>
    <property type="evidence" value="ECO:0007669"/>
    <property type="project" value="UniProtKB-SubCell"/>
</dbReference>
<sequence length="151" mass="17497">MSEDNDSIWGSSDEDDVRYERTIAEKEWNRMHQNHGNEGYKDGIIEGKEVVMQKGFDRGYEDGLGIGRSMGYLRGELSTWILFYQQMVNNPEAVRVLELLLDEVNKVDVHHIYTKEYFQDNSKSAEYVSPQDFVKSLQDKVSSTLIALQDH</sequence>
<proteinExistence type="inferred from homology"/>
<dbReference type="Pfam" id="PF09811">
    <property type="entry name" value="Yae1_N"/>
    <property type="match status" value="1"/>
</dbReference>
<reference evidence="10" key="1">
    <citation type="submission" date="2015-06" db="EMBL/GenBank/DDBJ databases">
        <title>Expansion of signal transduction pathways in fungi by whole-genome duplication.</title>
        <authorList>
            <consortium name="DOE Joint Genome Institute"/>
            <person name="Corrochano L.M."/>
            <person name="Kuo A."/>
            <person name="Marcet-Houben M."/>
            <person name="Polaino S."/>
            <person name="Salamov A."/>
            <person name="Villalobos J.M."/>
            <person name="Alvarez M.I."/>
            <person name="Avalos J."/>
            <person name="Benito E.P."/>
            <person name="Benoit I."/>
            <person name="Burger G."/>
            <person name="Camino L.P."/>
            <person name="Canovas D."/>
            <person name="Cerda-Olmedo E."/>
            <person name="Cheng J.-F."/>
            <person name="Dominguez A."/>
            <person name="Elias M."/>
            <person name="Eslava A.P."/>
            <person name="Glaser F."/>
            <person name="Grimwood J."/>
            <person name="Gutierrez G."/>
            <person name="Heitman J."/>
            <person name="Henrissat B."/>
            <person name="Iturriaga E.A."/>
            <person name="Lang B.F."/>
            <person name="Lavin J.L."/>
            <person name="Lee S."/>
            <person name="Li W."/>
            <person name="Lindquist E."/>
            <person name="Lopez-Garcia S."/>
            <person name="Luque E.M."/>
            <person name="Marcos A.T."/>
            <person name="Martin J."/>
            <person name="McCluskey K."/>
            <person name="Medina H.R."/>
            <person name="Miralles-Duran A."/>
            <person name="Miyazaki A."/>
            <person name="Munoz-Torres E."/>
            <person name="Oguiza J.A."/>
            <person name="Ohm R."/>
            <person name="Olmedo M."/>
            <person name="Orejas M."/>
            <person name="Ortiz-Castellanos L."/>
            <person name="Pisabarro A.G."/>
            <person name="Rodriguez-Romero J."/>
            <person name="Ruiz-Herrera J."/>
            <person name="Ruiz-Vazquez R."/>
            <person name="Sanz C."/>
            <person name="Schackwitz W."/>
            <person name="Schmutz J."/>
            <person name="Shahriari M."/>
            <person name="Shelest E."/>
            <person name="Silva-Franco F."/>
            <person name="Soanes D."/>
            <person name="Syed K."/>
            <person name="Tagua V.G."/>
            <person name="Talbot N.J."/>
            <person name="Thon M."/>
            <person name="De vries R.P."/>
            <person name="Wiebenga A."/>
            <person name="Yadav J.S."/>
            <person name="Braun E.L."/>
            <person name="Baker S."/>
            <person name="Garre V."/>
            <person name="Horwitz B."/>
            <person name="Torres-Martinez S."/>
            <person name="Idnurm A."/>
            <person name="Herrera-Estrella A."/>
            <person name="Gabaldon T."/>
            <person name="Grigoriev I.V."/>
        </authorList>
    </citation>
    <scope>NUCLEOTIDE SEQUENCE [LARGE SCALE GENOMIC DNA]</scope>
    <source>
        <strain evidence="10">NRRL 1555(-)</strain>
    </source>
</reference>
<comment type="subcellular location">
    <subcellularLocation>
        <location evidence="2">Cytoplasm</location>
    </subcellularLocation>
    <subcellularLocation>
        <location evidence="1">Nucleus</location>
    </subcellularLocation>
</comment>
<evidence type="ECO:0000256" key="3">
    <source>
        <dbReference type="ARBA" id="ARBA00007096"/>
    </source>
</evidence>
<dbReference type="AlphaFoldDB" id="A0A167P5J1"/>
<evidence type="ECO:0000256" key="5">
    <source>
        <dbReference type="ARBA" id="ARBA00018400"/>
    </source>
</evidence>
<keyword evidence="6" id="KW-0963">Cytoplasm</keyword>
<dbReference type="GeneID" id="28991445"/>
<dbReference type="InterPro" id="IPR019191">
    <property type="entry name" value="Essential_protein_Yae1_N"/>
</dbReference>
<keyword evidence="10" id="KW-1185">Reference proteome</keyword>
<dbReference type="InterPro" id="IPR038881">
    <property type="entry name" value="Yae1-like"/>
</dbReference>
<evidence type="ECO:0000256" key="1">
    <source>
        <dbReference type="ARBA" id="ARBA00004123"/>
    </source>
</evidence>
<dbReference type="EMBL" id="KV440974">
    <property type="protein sequence ID" value="OAD77286.1"/>
    <property type="molecule type" value="Genomic_DNA"/>
</dbReference>
<accession>A0A167P5J1</accession>
<dbReference type="OrthoDB" id="20086at2759"/>
<dbReference type="RefSeq" id="XP_018295326.1">
    <property type="nucleotide sequence ID" value="XM_018430539.1"/>
</dbReference>
<keyword evidence="7" id="KW-0539">Nucleus</keyword>
<dbReference type="GO" id="GO:0005737">
    <property type="term" value="C:cytoplasm"/>
    <property type="evidence" value="ECO:0007669"/>
    <property type="project" value="UniProtKB-SubCell"/>
</dbReference>
<protein>
    <recommendedName>
        <fullName evidence="5">Protein YAE1</fullName>
    </recommendedName>
    <alternativeName>
        <fullName evidence="4">Protein yae1</fullName>
    </alternativeName>
</protein>
<evidence type="ECO:0000259" key="8">
    <source>
        <dbReference type="Pfam" id="PF09811"/>
    </source>
</evidence>
<evidence type="ECO:0000256" key="2">
    <source>
        <dbReference type="ARBA" id="ARBA00004496"/>
    </source>
</evidence>
<organism evidence="9 10">
    <name type="scientific">Phycomyces blakesleeanus (strain ATCC 8743b / DSM 1359 / FGSC 10004 / NBRC 33097 / NRRL 1555)</name>
    <dbReference type="NCBI Taxonomy" id="763407"/>
    <lineage>
        <taxon>Eukaryota</taxon>
        <taxon>Fungi</taxon>
        <taxon>Fungi incertae sedis</taxon>
        <taxon>Mucoromycota</taxon>
        <taxon>Mucoromycotina</taxon>
        <taxon>Mucoromycetes</taxon>
        <taxon>Mucorales</taxon>
        <taxon>Phycomycetaceae</taxon>
        <taxon>Phycomyces</taxon>
    </lineage>
</organism>
<dbReference type="Proteomes" id="UP000077315">
    <property type="component" value="Unassembled WGS sequence"/>
</dbReference>
<comment type="similarity">
    <text evidence="3">Belongs to the YAE1 family.</text>
</comment>
<evidence type="ECO:0000313" key="10">
    <source>
        <dbReference type="Proteomes" id="UP000077315"/>
    </source>
</evidence>
<dbReference type="STRING" id="763407.A0A167P5J1"/>
<evidence type="ECO:0000256" key="7">
    <source>
        <dbReference type="ARBA" id="ARBA00023242"/>
    </source>
</evidence>
<feature type="domain" description="Essential protein Yae1 N-terminal" evidence="8">
    <location>
        <begin position="39"/>
        <end position="75"/>
    </location>
</feature>
<gene>
    <name evidence="9" type="ORF">PHYBLDRAFT_141172</name>
</gene>
<name>A0A167P5J1_PHYB8</name>
<dbReference type="PANTHER" id="PTHR18829">
    <property type="entry name" value="PROTEIN YAE1 HOMOLOG"/>
    <property type="match status" value="1"/>
</dbReference>
<evidence type="ECO:0000256" key="4">
    <source>
        <dbReference type="ARBA" id="ARBA00017286"/>
    </source>
</evidence>
<evidence type="ECO:0000256" key="6">
    <source>
        <dbReference type="ARBA" id="ARBA00022490"/>
    </source>
</evidence>
<dbReference type="PANTHER" id="PTHR18829:SF0">
    <property type="entry name" value="PROTEIN YAE1 HOMOLOG"/>
    <property type="match status" value="1"/>
</dbReference>
<evidence type="ECO:0000313" key="9">
    <source>
        <dbReference type="EMBL" id="OAD77286.1"/>
    </source>
</evidence>